<evidence type="ECO:0000256" key="8">
    <source>
        <dbReference type="ARBA" id="ARBA00048428"/>
    </source>
</evidence>
<comment type="similarity">
    <text evidence="3">Belongs to the methyltransferase superfamily. Arsenite methyltransferase family.</text>
</comment>
<dbReference type="InterPro" id="IPR025714">
    <property type="entry name" value="Methyltranfer_dom"/>
</dbReference>
<dbReference type="NCBIfam" id="NF008823">
    <property type="entry name" value="PRK11873.1"/>
    <property type="match status" value="1"/>
</dbReference>
<evidence type="ECO:0000259" key="9">
    <source>
        <dbReference type="Pfam" id="PF13847"/>
    </source>
</evidence>
<dbReference type="HOGENOM" id="CLU_052868_1_1_4"/>
<name>Q3SIZ4_THIDA</name>
<dbReference type="RefSeq" id="WP_011311940.1">
    <property type="nucleotide sequence ID" value="NC_007404.1"/>
</dbReference>
<dbReference type="EMBL" id="CP000116">
    <property type="protein sequence ID" value="AAZ97381.1"/>
    <property type="molecule type" value="Genomic_DNA"/>
</dbReference>
<accession>Q3SIZ4</accession>
<proteinExistence type="inferred from homology"/>
<dbReference type="PANTHER" id="PTHR43675">
    <property type="entry name" value="ARSENITE METHYLTRANSFERASE"/>
    <property type="match status" value="1"/>
</dbReference>
<dbReference type="PANTHER" id="PTHR43675:SF8">
    <property type="entry name" value="ARSENITE METHYLTRANSFERASE"/>
    <property type="match status" value="1"/>
</dbReference>
<evidence type="ECO:0000256" key="4">
    <source>
        <dbReference type="ARBA" id="ARBA00034521"/>
    </source>
</evidence>
<dbReference type="Proteomes" id="UP000008291">
    <property type="component" value="Chromosome"/>
</dbReference>
<organism evidence="10 11">
    <name type="scientific">Thiobacillus denitrificans (strain ATCC 25259 / T1)</name>
    <dbReference type="NCBI Taxonomy" id="292415"/>
    <lineage>
        <taxon>Bacteria</taxon>
        <taxon>Pseudomonadati</taxon>
        <taxon>Pseudomonadota</taxon>
        <taxon>Betaproteobacteria</taxon>
        <taxon>Nitrosomonadales</taxon>
        <taxon>Thiobacillaceae</taxon>
        <taxon>Thiobacillus</taxon>
    </lineage>
</organism>
<evidence type="ECO:0000256" key="5">
    <source>
        <dbReference type="ARBA" id="ARBA00034545"/>
    </source>
</evidence>
<evidence type="ECO:0000256" key="6">
    <source>
        <dbReference type="ARBA" id="ARBA00047941"/>
    </source>
</evidence>
<dbReference type="AlphaFoldDB" id="Q3SIZ4"/>
<comment type="catalytic activity">
    <reaction evidence="6">
        <text>arsenic triglutathione + [thioredoxin]-dithiol + S-adenosyl-L-methionine + 2 H2O = methylarsonous acid + [thioredoxin]-disulfide + 3 glutathione + S-adenosyl-L-homocysteine + H(+)</text>
        <dbReference type="Rhea" id="RHEA:69460"/>
        <dbReference type="Rhea" id="RHEA-COMP:10698"/>
        <dbReference type="Rhea" id="RHEA-COMP:10700"/>
        <dbReference type="ChEBI" id="CHEBI:15377"/>
        <dbReference type="ChEBI" id="CHEBI:15378"/>
        <dbReference type="ChEBI" id="CHEBI:17826"/>
        <dbReference type="ChEBI" id="CHEBI:29950"/>
        <dbReference type="ChEBI" id="CHEBI:50058"/>
        <dbReference type="ChEBI" id="CHEBI:57856"/>
        <dbReference type="ChEBI" id="CHEBI:57925"/>
        <dbReference type="ChEBI" id="CHEBI:59789"/>
        <dbReference type="ChEBI" id="CHEBI:183640"/>
        <dbReference type="EC" id="2.1.1.137"/>
    </reaction>
</comment>
<evidence type="ECO:0000256" key="1">
    <source>
        <dbReference type="ARBA" id="ARBA00022679"/>
    </source>
</evidence>
<sequence length="268" mass="27683">MSAHEHDQIRQQVRDAYGAVARAESAGCCAPSTGCCAPSDENVAELLSRGIGYSAEETAAVPEGANLGLGCGNPQAIAALQSGETVLDLGSGAGFDAFLAARQVGAEGSVIGVDMTPDMVTKARANAVKGGYANVDFRLGEIEHLPVADATVDAIISNCVINLSPDKVQVFREAFRVLKPGGRLAFSDIVTTAELPEAMQREVALYTACVAGAASVDELTAMLADAGFADIRIAPKDASREFIRNWAPGRGVEAYIASATIEAVKPAA</sequence>
<dbReference type="STRING" id="292415.Tbd_1428"/>
<feature type="domain" description="Methyltransferase" evidence="9">
    <location>
        <begin position="81"/>
        <end position="227"/>
    </location>
</feature>
<comment type="catalytic activity">
    <reaction evidence="8">
        <text>arsenic triglutathione + 3 [thioredoxin]-dithiol + 3 S-adenosyl-L-methionine = trimethylarsine + 3 [thioredoxin]-disulfide + 3 glutathione + 3 S-adenosyl-L-homocysteine + 3 H(+)</text>
        <dbReference type="Rhea" id="RHEA:69432"/>
        <dbReference type="Rhea" id="RHEA-COMP:10698"/>
        <dbReference type="Rhea" id="RHEA-COMP:10700"/>
        <dbReference type="ChEBI" id="CHEBI:15378"/>
        <dbReference type="ChEBI" id="CHEBI:27130"/>
        <dbReference type="ChEBI" id="CHEBI:29950"/>
        <dbReference type="ChEBI" id="CHEBI:50058"/>
        <dbReference type="ChEBI" id="CHEBI:57856"/>
        <dbReference type="ChEBI" id="CHEBI:57925"/>
        <dbReference type="ChEBI" id="CHEBI:59789"/>
        <dbReference type="ChEBI" id="CHEBI:183640"/>
        <dbReference type="EC" id="2.1.1.137"/>
    </reaction>
</comment>
<dbReference type="KEGG" id="tbd:Tbd_1428"/>
<keyword evidence="2" id="KW-0949">S-adenosyl-L-methionine</keyword>
<evidence type="ECO:0000256" key="3">
    <source>
        <dbReference type="ARBA" id="ARBA00034487"/>
    </source>
</evidence>
<keyword evidence="11" id="KW-1185">Reference proteome</keyword>
<dbReference type="GO" id="GO:0030791">
    <property type="term" value="F:arsenite methyltransferase activity"/>
    <property type="evidence" value="ECO:0007669"/>
    <property type="project" value="UniProtKB-EC"/>
</dbReference>
<evidence type="ECO:0000256" key="2">
    <source>
        <dbReference type="ARBA" id="ARBA00022691"/>
    </source>
</evidence>
<gene>
    <name evidence="10" type="ordered locus">Tbd_1428</name>
</gene>
<dbReference type="Pfam" id="PF13847">
    <property type="entry name" value="Methyltransf_31"/>
    <property type="match status" value="1"/>
</dbReference>
<dbReference type="EC" id="2.1.1.137" evidence="4"/>
<evidence type="ECO:0000313" key="10">
    <source>
        <dbReference type="EMBL" id="AAZ97381.1"/>
    </source>
</evidence>
<dbReference type="Gene3D" id="3.40.50.150">
    <property type="entry name" value="Vaccinia Virus protein VP39"/>
    <property type="match status" value="1"/>
</dbReference>
<reference evidence="10 11" key="1">
    <citation type="journal article" date="2006" name="J. Bacteriol.">
        <title>The genome sequence of the obligately chemolithoautotrophic, facultatively anaerobic bacterium Thiobacillus denitrificans.</title>
        <authorList>
            <person name="Beller H.R."/>
            <person name="Chain P.S."/>
            <person name="Letain T.E."/>
            <person name="Chakicherla A."/>
            <person name="Larimer F.W."/>
            <person name="Richardson P.M."/>
            <person name="Coleman M.A."/>
            <person name="Wood A.P."/>
            <person name="Kelly D.P."/>
        </authorList>
    </citation>
    <scope>NUCLEOTIDE SEQUENCE [LARGE SCALE GENOMIC DNA]</scope>
    <source>
        <strain evidence="10 11">ATCC 25259</strain>
    </source>
</reference>
<keyword evidence="1" id="KW-0808">Transferase</keyword>
<dbReference type="eggNOG" id="COG2226">
    <property type="taxonomic scope" value="Bacteria"/>
</dbReference>
<comment type="catalytic activity">
    <reaction evidence="7">
        <text>arsenic triglutathione + 2 [thioredoxin]-dithiol + 2 S-adenosyl-L-methionine + H2O = dimethylarsinous acid + 2 [thioredoxin]-disulfide + 3 glutathione + 2 S-adenosyl-L-homocysteine + 2 H(+)</text>
        <dbReference type="Rhea" id="RHEA:69464"/>
        <dbReference type="Rhea" id="RHEA-COMP:10698"/>
        <dbReference type="Rhea" id="RHEA-COMP:10700"/>
        <dbReference type="ChEBI" id="CHEBI:15377"/>
        <dbReference type="ChEBI" id="CHEBI:15378"/>
        <dbReference type="ChEBI" id="CHEBI:23808"/>
        <dbReference type="ChEBI" id="CHEBI:29950"/>
        <dbReference type="ChEBI" id="CHEBI:50058"/>
        <dbReference type="ChEBI" id="CHEBI:57856"/>
        <dbReference type="ChEBI" id="CHEBI:57925"/>
        <dbReference type="ChEBI" id="CHEBI:59789"/>
        <dbReference type="ChEBI" id="CHEBI:183640"/>
        <dbReference type="EC" id="2.1.1.137"/>
    </reaction>
</comment>
<evidence type="ECO:0000256" key="7">
    <source>
        <dbReference type="ARBA" id="ARBA00047943"/>
    </source>
</evidence>
<dbReference type="InterPro" id="IPR029063">
    <property type="entry name" value="SAM-dependent_MTases_sf"/>
</dbReference>
<evidence type="ECO:0000313" key="11">
    <source>
        <dbReference type="Proteomes" id="UP000008291"/>
    </source>
</evidence>
<protein>
    <recommendedName>
        <fullName evidence="5">Arsenite methyltransferase</fullName>
        <ecNumber evidence="4">2.1.1.137</ecNumber>
    </recommendedName>
</protein>
<dbReference type="CDD" id="cd02440">
    <property type="entry name" value="AdoMet_MTases"/>
    <property type="match status" value="1"/>
</dbReference>
<dbReference type="InterPro" id="IPR026669">
    <property type="entry name" value="Arsenite_MeTrfase-like"/>
</dbReference>
<dbReference type="OrthoDB" id="9772751at2"/>
<dbReference type="SUPFAM" id="SSF53335">
    <property type="entry name" value="S-adenosyl-L-methionine-dependent methyltransferases"/>
    <property type="match status" value="1"/>
</dbReference>